<feature type="signal peptide" evidence="1">
    <location>
        <begin position="1"/>
        <end position="16"/>
    </location>
</feature>
<protein>
    <submittedName>
        <fullName evidence="2">Uncharacterized protein</fullName>
    </submittedName>
</protein>
<evidence type="ECO:0000256" key="1">
    <source>
        <dbReference type="SAM" id="SignalP"/>
    </source>
</evidence>
<accession>A0AAW0QID0</accession>
<evidence type="ECO:0000313" key="2">
    <source>
        <dbReference type="EMBL" id="KAK8096661.1"/>
    </source>
</evidence>
<reference evidence="2 3" key="1">
    <citation type="submission" date="2023-01" db="EMBL/GenBank/DDBJ databases">
        <title>Analysis of 21 Apiospora genomes using comparative genomics revels a genus with tremendous synthesis potential of carbohydrate active enzymes and secondary metabolites.</title>
        <authorList>
            <person name="Sorensen T."/>
        </authorList>
    </citation>
    <scope>NUCLEOTIDE SEQUENCE [LARGE SCALE GENOMIC DNA]</scope>
    <source>
        <strain evidence="2 3">CBS 117206</strain>
    </source>
</reference>
<feature type="chain" id="PRO_5043676537" evidence="1">
    <location>
        <begin position="17"/>
        <end position="232"/>
    </location>
</feature>
<dbReference type="AlphaFoldDB" id="A0AAW0QID0"/>
<keyword evidence="3" id="KW-1185">Reference proteome</keyword>
<keyword evidence="1" id="KW-0732">Signal</keyword>
<name>A0AAW0QID0_9PEZI</name>
<sequence>MHLLMLLGSLLLSVSGPTDIHQGTQDSTGTWTILDHRIACTQTECHYVFNILEQPTGAQQPQNPTHCDFLVDSDEAAGAGSPALPANHTSFQDKSCGLEQTYTVNGGFMNSSAIVLCIKNTQEGSWAFFGYDPWEFLSGPQKSSPAYPIGTFGSHNAPEILSVTSGRDAPNDTSQLRGLYKDCEVFIEPPCCRVDNKIRSFDSAGLFCMDRDLVISWVYNCTQDSGTLMIYE</sequence>
<proteinExistence type="predicted"/>
<dbReference type="EMBL" id="JAQQWP010000010">
    <property type="protein sequence ID" value="KAK8096661.1"/>
    <property type="molecule type" value="Genomic_DNA"/>
</dbReference>
<dbReference type="Proteomes" id="UP001392437">
    <property type="component" value="Unassembled WGS sequence"/>
</dbReference>
<evidence type="ECO:0000313" key="3">
    <source>
        <dbReference type="Proteomes" id="UP001392437"/>
    </source>
</evidence>
<organism evidence="2 3">
    <name type="scientific">Apiospora kogelbergensis</name>
    <dbReference type="NCBI Taxonomy" id="1337665"/>
    <lineage>
        <taxon>Eukaryota</taxon>
        <taxon>Fungi</taxon>
        <taxon>Dikarya</taxon>
        <taxon>Ascomycota</taxon>
        <taxon>Pezizomycotina</taxon>
        <taxon>Sordariomycetes</taxon>
        <taxon>Xylariomycetidae</taxon>
        <taxon>Amphisphaeriales</taxon>
        <taxon>Apiosporaceae</taxon>
        <taxon>Apiospora</taxon>
    </lineage>
</organism>
<gene>
    <name evidence="2" type="ORF">PG999_012605</name>
</gene>
<comment type="caution">
    <text evidence="2">The sequence shown here is derived from an EMBL/GenBank/DDBJ whole genome shotgun (WGS) entry which is preliminary data.</text>
</comment>